<keyword evidence="2" id="KW-1185">Reference proteome</keyword>
<reference evidence="3" key="1">
    <citation type="submission" date="2017-02" db="UniProtKB">
        <authorList>
            <consortium name="WormBaseParasite"/>
        </authorList>
    </citation>
    <scope>IDENTIFICATION</scope>
</reference>
<evidence type="ECO:0000313" key="3">
    <source>
        <dbReference type="WBParaSite" id="EEL_0000983401-mRNA-1"/>
    </source>
</evidence>
<protein>
    <submittedName>
        <fullName evidence="3">THUMP domain-containing protein</fullName>
    </submittedName>
</protein>
<sequence>MRRRSMSSTRAGSKKHNCGSGSESGSGSRSRTILSEYDAEYACSDHAMVCHVVQTAVRNYFSESCTTPAHMTICIDFTEGAPTPSNSTSAIRYHTPLVQINAERTFDPKNTNVVTTATAAATPKASESPVATATEKVDREKVAETAKESPIFNAAKKLSAFTIKEDDEDVGPVKAITELLTSKIPLQRVFNMRCAEKKIAEKKVFEYLSVTYQKIVSQEMLMKWRKKYEEDKHALYSDQQVTAEDSSSSNMTPRSDTSISFHETGIITTDERMNGWGEVAGILAFEPTDSKGNVKKAIQIRGNLSDTM</sequence>
<feature type="region of interest" description="Disordered" evidence="1">
    <location>
        <begin position="239"/>
        <end position="261"/>
    </location>
</feature>
<proteinExistence type="predicted"/>
<dbReference type="Proteomes" id="UP000050640">
    <property type="component" value="Unplaced"/>
</dbReference>
<evidence type="ECO:0000256" key="1">
    <source>
        <dbReference type="SAM" id="MobiDB-lite"/>
    </source>
</evidence>
<organism evidence="2 3">
    <name type="scientific">Elaeophora elaphi</name>
    <dbReference type="NCBI Taxonomy" id="1147741"/>
    <lineage>
        <taxon>Eukaryota</taxon>
        <taxon>Metazoa</taxon>
        <taxon>Ecdysozoa</taxon>
        <taxon>Nematoda</taxon>
        <taxon>Chromadorea</taxon>
        <taxon>Rhabditida</taxon>
        <taxon>Spirurina</taxon>
        <taxon>Spiruromorpha</taxon>
        <taxon>Filarioidea</taxon>
        <taxon>Onchocercidae</taxon>
        <taxon>Elaeophora</taxon>
    </lineage>
</organism>
<name>A0A0R3S4W5_9BILA</name>
<feature type="compositionally biased region" description="Polar residues" evidence="1">
    <location>
        <begin position="1"/>
        <end position="11"/>
    </location>
</feature>
<dbReference type="WBParaSite" id="EEL_0000983401-mRNA-1">
    <property type="protein sequence ID" value="EEL_0000983401-mRNA-1"/>
    <property type="gene ID" value="EEL_0000983401"/>
</dbReference>
<evidence type="ECO:0000313" key="2">
    <source>
        <dbReference type="Proteomes" id="UP000050640"/>
    </source>
</evidence>
<feature type="region of interest" description="Disordered" evidence="1">
    <location>
        <begin position="1"/>
        <end position="31"/>
    </location>
</feature>
<feature type="compositionally biased region" description="Low complexity" evidence="1">
    <location>
        <begin position="19"/>
        <end position="31"/>
    </location>
</feature>
<accession>A0A0R3S4W5</accession>
<dbReference type="AlphaFoldDB" id="A0A0R3S4W5"/>